<dbReference type="InterPro" id="IPR004380">
    <property type="entry name" value="Asp_race"/>
</dbReference>
<dbReference type="Proteomes" id="UP001501352">
    <property type="component" value="Unassembled WGS sequence"/>
</dbReference>
<dbReference type="RefSeq" id="WP_343793232.1">
    <property type="nucleotide sequence ID" value="NZ_BAAAGA010000005.1"/>
</dbReference>
<keyword evidence="4" id="KW-1185">Reference proteome</keyword>
<dbReference type="InterPro" id="IPR015942">
    <property type="entry name" value="Asp/Glu/hydantoin_racemase"/>
</dbReference>
<evidence type="ECO:0000313" key="4">
    <source>
        <dbReference type="Proteomes" id="UP001501352"/>
    </source>
</evidence>
<organism evidence="3 4">
    <name type="scientific">Brevundimonas kwangchunensis</name>
    <dbReference type="NCBI Taxonomy" id="322163"/>
    <lineage>
        <taxon>Bacteria</taxon>
        <taxon>Pseudomonadati</taxon>
        <taxon>Pseudomonadota</taxon>
        <taxon>Alphaproteobacteria</taxon>
        <taxon>Caulobacterales</taxon>
        <taxon>Caulobacteraceae</taxon>
        <taxon>Brevundimonas</taxon>
    </lineage>
</organism>
<comment type="caution">
    <text evidence="3">The sequence shown here is derived from an EMBL/GenBank/DDBJ whole genome shotgun (WGS) entry which is preliminary data.</text>
</comment>
<sequence>MKTIGLIGGIDSSATAEYYRLLSLGVVHDLQRVTPRCVIWSCDFNEVRRLRHASDEEGLSDLFRDAAIRLEVAGADLLLICGATHHDVAEHVQRAVSIPLLHFAGPVAERLKVEGIDKVGLLDPASAGPDAYEGPLSSRYGIDVLLPTAAERASVERAEYLEFVVQSDPTARRDACLEIMARMANDGAQAILFERTDALPALRQGDCPAPMIDTVSLHVEAAMRMALEP</sequence>
<reference evidence="3 4" key="1">
    <citation type="journal article" date="2019" name="Int. J. Syst. Evol. Microbiol.">
        <title>The Global Catalogue of Microorganisms (GCM) 10K type strain sequencing project: providing services to taxonomists for standard genome sequencing and annotation.</title>
        <authorList>
            <consortium name="The Broad Institute Genomics Platform"/>
            <consortium name="The Broad Institute Genome Sequencing Center for Infectious Disease"/>
            <person name="Wu L."/>
            <person name="Ma J."/>
        </authorList>
    </citation>
    <scope>NUCLEOTIDE SEQUENCE [LARGE SCALE GENOMIC DNA]</scope>
    <source>
        <strain evidence="3 4">JCM 12928</strain>
    </source>
</reference>
<evidence type="ECO:0000313" key="3">
    <source>
        <dbReference type="EMBL" id="GAA0623598.1"/>
    </source>
</evidence>
<dbReference type="Gene3D" id="3.40.50.1860">
    <property type="match status" value="2"/>
</dbReference>
<accession>A0ABN1GZD7</accession>
<comment type="similarity">
    <text evidence="1">Belongs to the aspartate/glutamate racemases family.</text>
</comment>
<dbReference type="EMBL" id="BAAAGA010000005">
    <property type="protein sequence ID" value="GAA0623598.1"/>
    <property type="molecule type" value="Genomic_DNA"/>
</dbReference>
<protein>
    <submittedName>
        <fullName evidence="3">Aspartate/glutamate racemase family protein</fullName>
    </submittedName>
</protein>
<keyword evidence="2" id="KW-0413">Isomerase</keyword>
<name>A0ABN1GZD7_9CAUL</name>
<dbReference type="Pfam" id="PF01177">
    <property type="entry name" value="Asp_Glu_race"/>
    <property type="match status" value="1"/>
</dbReference>
<proteinExistence type="inferred from homology"/>
<dbReference type="NCBIfam" id="TIGR00035">
    <property type="entry name" value="asp_race"/>
    <property type="match status" value="1"/>
</dbReference>
<dbReference type="SUPFAM" id="SSF53681">
    <property type="entry name" value="Aspartate/glutamate racemase"/>
    <property type="match status" value="2"/>
</dbReference>
<dbReference type="PANTHER" id="PTHR21198">
    <property type="entry name" value="GLUTAMATE RACEMASE"/>
    <property type="match status" value="1"/>
</dbReference>
<dbReference type="InterPro" id="IPR001920">
    <property type="entry name" value="Asp/Glu_race"/>
</dbReference>
<gene>
    <name evidence="3" type="ORF">GCM10009422_19610</name>
</gene>
<evidence type="ECO:0000256" key="2">
    <source>
        <dbReference type="ARBA" id="ARBA00023235"/>
    </source>
</evidence>
<evidence type="ECO:0000256" key="1">
    <source>
        <dbReference type="ARBA" id="ARBA00007847"/>
    </source>
</evidence>
<dbReference type="PANTHER" id="PTHR21198:SF7">
    <property type="entry name" value="ASPARTATE-GLUTAMATE RACEMASE FAMILY"/>
    <property type="match status" value="1"/>
</dbReference>